<dbReference type="GO" id="GO:0016491">
    <property type="term" value="F:oxidoreductase activity"/>
    <property type="evidence" value="ECO:0007669"/>
    <property type="project" value="UniProtKB-KW"/>
</dbReference>
<evidence type="ECO:0000256" key="5">
    <source>
        <dbReference type="ARBA" id="ARBA00023002"/>
    </source>
</evidence>
<evidence type="ECO:0000256" key="2">
    <source>
        <dbReference type="ARBA" id="ARBA00008072"/>
    </source>
</evidence>
<evidence type="ECO:0000313" key="9">
    <source>
        <dbReference type="EMBL" id="QIN84321.1"/>
    </source>
</evidence>
<comment type="similarity">
    <text evidence="2 6">Belongs to the zinc-containing alcohol dehydrogenase family.</text>
</comment>
<keyword evidence="3 6" id="KW-0479">Metal-binding</keyword>
<keyword evidence="5" id="KW-0560">Oxidoreductase</keyword>
<gene>
    <name evidence="9" type="ORF">GBA63_17970</name>
</gene>
<evidence type="ECO:0000256" key="6">
    <source>
        <dbReference type="RuleBase" id="RU361277"/>
    </source>
</evidence>
<dbReference type="InterPro" id="IPR011032">
    <property type="entry name" value="GroES-like_sf"/>
</dbReference>
<organism evidence="9 10">
    <name type="scientific">Rubrobacter tropicus</name>
    <dbReference type="NCBI Taxonomy" id="2653851"/>
    <lineage>
        <taxon>Bacteria</taxon>
        <taxon>Bacillati</taxon>
        <taxon>Actinomycetota</taxon>
        <taxon>Rubrobacteria</taxon>
        <taxon>Rubrobacterales</taxon>
        <taxon>Rubrobacteraceae</taxon>
        <taxon>Rubrobacter</taxon>
    </lineage>
</organism>
<dbReference type="RefSeq" id="WP_166178384.1">
    <property type="nucleotide sequence ID" value="NZ_CP045119.1"/>
</dbReference>
<feature type="domain" description="Alcohol dehydrogenase-like N-terminal" evidence="8">
    <location>
        <begin position="27"/>
        <end position="155"/>
    </location>
</feature>
<dbReference type="FunFam" id="3.40.50.720:FF:000003">
    <property type="entry name" value="S-(hydroxymethyl)glutathione dehydrogenase"/>
    <property type="match status" value="1"/>
</dbReference>
<dbReference type="InterPro" id="IPR002328">
    <property type="entry name" value="ADH_Zn_CS"/>
</dbReference>
<dbReference type="InterPro" id="IPR036291">
    <property type="entry name" value="NAD(P)-bd_dom_sf"/>
</dbReference>
<dbReference type="Gene3D" id="3.40.50.720">
    <property type="entry name" value="NAD(P)-binding Rossmann-like Domain"/>
    <property type="match status" value="1"/>
</dbReference>
<dbReference type="Pfam" id="PF00107">
    <property type="entry name" value="ADH_zinc_N"/>
    <property type="match status" value="1"/>
</dbReference>
<evidence type="ECO:0000256" key="1">
    <source>
        <dbReference type="ARBA" id="ARBA00001947"/>
    </source>
</evidence>
<dbReference type="SUPFAM" id="SSF50129">
    <property type="entry name" value="GroES-like"/>
    <property type="match status" value="1"/>
</dbReference>
<accession>A0A6G8QD48</accession>
<evidence type="ECO:0000259" key="8">
    <source>
        <dbReference type="Pfam" id="PF08240"/>
    </source>
</evidence>
<dbReference type="InterPro" id="IPR013149">
    <property type="entry name" value="ADH-like_C"/>
</dbReference>
<sequence length="366" mass="38107">MKATAAVVWEKEQAFSIEEVEVEEPRAGEVLVRIVGVGVCHTDLIVRDQWYPVPLPAVLGHEGAGVVEKVGPGVEKVGPGDHVVLSFDHCGHCANCLKGKPSYCATFFERNFGGQRLDGSTALGKEGQTLHSHFFGQSSFATHALASQNSVVKVPQDTPLESLGPLGCGVQTGAGAVLNSLKPEPGSSIAVFGTGAVGISAIMAAAAAGCTTIVGVDVKPERLELARELGATHVINGAEVDAVEEVGRITAGGPRYALETTGVPRVLRQAVDALAPLGTCGVVGAPPVGTEVSLDWNGVMIPGKTVRGVIEGDSVPDVFIPLLIELHRQGRFPFDRLIGYYDLDEINEAAEDAEGGGTLKPVLRTG</sequence>
<dbReference type="CDD" id="cd08278">
    <property type="entry name" value="benzyl_alcohol_DH"/>
    <property type="match status" value="1"/>
</dbReference>
<dbReference type="EMBL" id="CP045119">
    <property type="protein sequence ID" value="QIN84321.1"/>
    <property type="molecule type" value="Genomic_DNA"/>
</dbReference>
<evidence type="ECO:0000256" key="4">
    <source>
        <dbReference type="ARBA" id="ARBA00022833"/>
    </source>
</evidence>
<comment type="cofactor">
    <cofactor evidence="1 6">
        <name>Zn(2+)</name>
        <dbReference type="ChEBI" id="CHEBI:29105"/>
    </cofactor>
</comment>
<dbReference type="PROSITE" id="PS00059">
    <property type="entry name" value="ADH_ZINC"/>
    <property type="match status" value="1"/>
</dbReference>
<name>A0A6G8QD48_9ACTN</name>
<protein>
    <submittedName>
        <fullName evidence="9">Pyridoxal-phosphate dependent enzyme</fullName>
    </submittedName>
</protein>
<dbReference type="SUPFAM" id="SSF51735">
    <property type="entry name" value="NAD(P)-binding Rossmann-fold domains"/>
    <property type="match status" value="1"/>
</dbReference>
<evidence type="ECO:0000259" key="7">
    <source>
        <dbReference type="Pfam" id="PF00107"/>
    </source>
</evidence>
<keyword evidence="10" id="KW-1185">Reference proteome</keyword>
<dbReference type="InterPro" id="IPR013154">
    <property type="entry name" value="ADH-like_N"/>
</dbReference>
<dbReference type="Gene3D" id="3.90.180.10">
    <property type="entry name" value="Medium-chain alcohol dehydrogenases, catalytic domain"/>
    <property type="match status" value="1"/>
</dbReference>
<evidence type="ECO:0000313" key="10">
    <source>
        <dbReference type="Proteomes" id="UP000501452"/>
    </source>
</evidence>
<dbReference type="Pfam" id="PF08240">
    <property type="entry name" value="ADH_N"/>
    <property type="match status" value="1"/>
</dbReference>
<dbReference type="Proteomes" id="UP000501452">
    <property type="component" value="Chromosome"/>
</dbReference>
<dbReference type="GO" id="GO:0008270">
    <property type="term" value="F:zinc ion binding"/>
    <property type="evidence" value="ECO:0007669"/>
    <property type="project" value="InterPro"/>
</dbReference>
<dbReference type="PANTHER" id="PTHR43350">
    <property type="entry name" value="NAD-DEPENDENT ALCOHOL DEHYDROGENASE"/>
    <property type="match status" value="1"/>
</dbReference>
<dbReference type="KEGG" id="rub:GBA63_17970"/>
<evidence type="ECO:0000256" key="3">
    <source>
        <dbReference type="ARBA" id="ARBA00022723"/>
    </source>
</evidence>
<keyword evidence="4 6" id="KW-0862">Zinc</keyword>
<dbReference type="AlphaFoldDB" id="A0A6G8QD48"/>
<feature type="domain" description="Alcohol dehydrogenase-like C-terminal" evidence="7">
    <location>
        <begin position="196"/>
        <end position="318"/>
    </location>
</feature>
<reference evidence="9 10" key="1">
    <citation type="submission" date="2019-10" db="EMBL/GenBank/DDBJ databases">
        <title>Rubrobacter sp nov SCSIO 52090 isolated from a deep-sea sediment in the South China Sea.</title>
        <authorList>
            <person name="Chen R.W."/>
        </authorList>
    </citation>
    <scope>NUCLEOTIDE SEQUENCE [LARGE SCALE GENOMIC DNA]</scope>
    <source>
        <strain evidence="9 10">SCSIO 52909</strain>
    </source>
</reference>
<dbReference type="PANTHER" id="PTHR43350:SF21">
    <property type="entry name" value="S-NITROSOMYCOTHIOL REDUCTASE MSCR"/>
    <property type="match status" value="1"/>
</dbReference>
<proteinExistence type="inferred from homology"/>